<evidence type="ECO:0000256" key="1">
    <source>
        <dbReference type="SAM" id="Phobius"/>
    </source>
</evidence>
<keyword evidence="1" id="KW-0812">Transmembrane</keyword>
<protein>
    <submittedName>
        <fullName evidence="2">Uncharacterized protein</fullName>
    </submittedName>
</protein>
<proteinExistence type="predicted"/>
<organism evidence="2">
    <name type="scientific">Siphoviridae sp. ctr2f5</name>
    <dbReference type="NCBI Taxonomy" id="2825684"/>
    <lineage>
        <taxon>Viruses</taxon>
        <taxon>Duplodnaviria</taxon>
        <taxon>Heunggongvirae</taxon>
        <taxon>Uroviricota</taxon>
        <taxon>Caudoviricetes</taxon>
    </lineage>
</organism>
<evidence type="ECO:0000313" key="2">
    <source>
        <dbReference type="EMBL" id="DAE17359.1"/>
    </source>
</evidence>
<feature type="transmembrane region" description="Helical" evidence="1">
    <location>
        <begin position="35"/>
        <end position="53"/>
    </location>
</feature>
<dbReference type="EMBL" id="BK015639">
    <property type="protein sequence ID" value="DAE17359.1"/>
    <property type="molecule type" value="Genomic_DNA"/>
</dbReference>
<keyword evidence="1" id="KW-0472">Membrane</keyword>
<accession>A0A8S5QDM7</accession>
<keyword evidence="1" id="KW-1133">Transmembrane helix</keyword>
<sequence length="54" mass="6541">MFIYKISLIFNLVFYYKTAVTPSCPIMAATQNRRVAYYLQSLTYNLYLIYVFYF</sequence>
<name>A0A8S5QDM7_9CAUD</name>
<reference evidence="2" key="1">
    <citation type="journal article" date="2021" name="Proc. Natl. Acad. Sci. U.S.A.">
        <title>A Catalog of Tens of Thousands of Viruses from Human Metagenomes Reveals Hidden Associations with Chronic Diseases.</title>
        <authorList>
            <person name="Tisza M.J."/>
            <person name="Buck C.B."/>
        </authorList>
    </citation>
    <scope>NUCLEOTIDE SEQUENCE</scope>
    <source>
        <strain evidence="2">Ctr2f5</strain>
    </source>
</reference>